<evidence type="ECO:0000256" key="1">
    <source>
        <dbReference type="SAM" id="Phobius"/>
    </source>
</evidence>
<evidence type="ECO:0008006" key="4">
    <source>
        <dbReference type="Google" id="ProtNLM"/>
    </source>
</evidence>
<dbReference type="OrthoDB" id="5653397at2"/>
<keyword evidence="1" id="KW-0472">Membrane</keyword>
<comment type="caution">
    <text evidence="2">The sequence shown here is derived from an EMBL/GenBank/DDBJ whole genome shotgun (WGS) entry which is preliminary data.</text>
</comment>
<dbReference type="EMBL" id="LNYI01000014">
    <property type="protein sequence ID" value="KTD23467.1"/>
    <property type="molecule type" value="Genomic_DNA"/>
</dbReference>
<dbReference type="InterPro" id="IPR001646">
    <property type="entry name" value="5peptide_repeat"/>
</dbReference>
<protein>
    <recommendedName>
        <fullName evidence="4">Pentapeptide repeat-containing protein</fullName>
    </recommendedName>
</protein>
<dbReference type="STRING" id="45067.Llan_0838"/>
<accession>A0A0W0VTH8</accession>
<organism evidence="2 3">
    <name type="scientific">Legionella lansingensis</name>
    <dbReference type="NCBI Taxonomy" id="45067"/>
    <lineage>
        <taxon>Bacteria</taxon>
        <taxon>Pseudomonadati</taxon>
        <taxon>Pseudomonadota</taxon>
        <taxon>Gammaproteobacteria</taxon>
        <taxon>Legionellales</taxon>
        <taxon>Legionellaceae</taxon>
        <taxon>Legionella</taxon>
    </lineage>
</organism>
<dbReference type="Gene3D" id="2.160.20.80">
    <property type="entry name" value="E3 ubiquitin-protein ligase SopA"/>
    <property type="match status" value="1"/>
</dbReference>
<dbReference type="RefSeq" id="WP_028373382.1">
    <property type="nucleotide sequence ID" value="NZ_CAAAJD010000014.1"/>
</dbReference>
<dbReference type="Proteomes" id="UP000054869">
    <property type="component" value="Unassembled WGS sequence"/>
</dbReference>
<evidence type="ECO:0000313" key="2">
    <source>
        <dbReference type="EMBL" id="KTD23467.1"/>
    </source>
</evidence>
<dbReference type="eggNOG" id="COG1357">
    <property type="taxonomic scope" value="Bacteria"/>
</dbReference>
<feature type="transmembrane region" description="Helical" evidence="1">
    <location>
        <begin position="446"/>
        <end position="468"/>
    </location>
</feature>
<proteinExistence type="predicted"/>
<keyword evidence="1" id="KW-0812">Transmembrane</keyword>
<sequence>MKQFLLSSAVKEPWKPANRYSHQGLLFFLFFFAFIYLCPCISVSSQATTSTKTNTKAPTWPTPQQLQIIQERIDSYPLEKQLKQVQRHYYVNNQEVHEEKTIYNITKDFSQTTFKQEVKFFLTRFNQPVSFILCVFTKPVIFSDVSFEAMSNFEWAIFKENASFSYSKFDYMANFYQTVFSDDVDFYSVKFNHTANFTDANFNGIAAFSRTRFATIVDFMDVDFAKNAVFNDVTFGERAGFARVIFNSDVNFSRAKFGKVANFSFSRFRGNTLFYNTQLPDYLDFSHIMEIAQPIELNNINKTIEKITYINLIGTDISKVKLDYNFFTLYFPSEANDSQIRDVYENLLKVQKDNEFTDGYKKLSVEFKTYDYMANRDYIRYFFDKNIWYFGFEKSRLILIVVYLILFFSIINNFFYSRLEHGVYHIPFLNVQSGSKVIEKNFVLRYIFYFPISVLYTSLIMLGGIFGFQAEFKEIKKESFFFSIFFVLMVISGFISTFLILQYILH</sequence>
<dbReference type="PATRIC" id="fig|45067.4.peg.869"/>
<feature type="transmembrane region" description="Helical" evidence="1">
    <location>
        <begin position="20"/>
        <end position="38"/>
    </location>
</feature>
<gene>
    <name evidence="2" type="ORF">Llan_0838</name>
</gene>
<keyword evidence="3" id="KW-1185">Reference proteome</keyword>
<feature type="transmembrane region" description="Helical" evidence="1">
    <location>
        <begin position="480"/>
        <end position="505"/>
    </location>
</feature>
<feature type="transmembrane region" description="Helical" evidence="1">
    <location>
        <begin position="397"/>
        <end position="416"/>
    </location>
</feature>
<evidence type="ECO:0000313" key="3">
    <source>
        <dbReference type="Proteomes" id="UP000054869"/>
    </source>
</evidence>
<dbReference type="Pfam" id="PF13576">
    <property type="entry name" value="Pentapeptide_3"/>
    <property type="match status" value="1"/>
</dbReference>
<keyword evidence="1" id="KW-1133">Transmembrane helix</keyword>
<name>A0A0W0VTH8_9GAMM</name>
<reference evidence="2 3" key="1">
    <citation type="submission" date="2015-11" db="EMBL/GenBank/DDBJ databases">
        <title>Genomic analysis of 38 Legionella species identifies large and diverse effector repertoires.</title>
        <authorList>
            <person name="Burstein D."/>
            <person name="Amaro F."/>
            <person name="Zusman T."/>
            <person name="Lifshitz Z."/>
            <person name="Cohen O."/>
            <person name="Gilbert J.A."/>
            <person name="Pupko T."/>
            <person name="Shuman H.A."/>
            <person name="Segal G."/>
        </authorList>
    </citation>
    <scope>NUCLEOTIDE SEQUENCE [LARGE SCALE GENOMIC DNA]</scope>
    <source>
        <strain evidence="2 3">ATCC 49751</strain>
    </source>
</reference>
<dbReference type="AlphaFoldDB" id="A0A0W0VTH8"/>